<evidence type="ECO:0000259" key="2">
    <source>
        <dbReference type="Pfam" id="PF07885"/>
    </source>
</evidence>
<proteinExistence type="predicted"/>
<dbReference type="GO" id="GO:0034220">
    <property type="term" value="P:monoatomic ion transmembrane transport"/>
    <property type="evidence" value="ECO:0007669"/>
    <property type="project" value="UniProtKB-KW"/>
</dbReference>
<dbReference type="Proteomes" id="UP000272481">
    <property type="component" value="Unassembled WGS sequence"/>
</dbReference>
<gene>
    <name evidence="3" type="ORF">EJA12_07220</name>
</gene>
<keyword evidence="1" id="KW-1133">Transmembrane helix</keyword>
<reference evidence="3 4" key="1">
    <citation type="submission" date="2018-12" db="EMBL/GenBank/DDBJ databases">
        <title>Comparitive functional genomics of dry heat resistant strains isolated from the viking spacecraft.</title>
        <authorList>
            <person name="Seuylemezian A."/>
            <person name="Vaishampayan P."/>
        </authorList>
    </citation>
    <scope>NUCLEOTIDE SEQUENCE [LARGE SCALE GENOMIC DNA]</scope>
    <source>
        <strain evidence="3 4">M6-11</strain>
    </source>
</reference>
<dbReference type="InterPro" id="IPR013099">
    <property type="entry name" value="K_chnl_dom"/>
</dbReference>
<evidence type="ECO:0000313" key="4">
    <source>
        <dbReference type="Proteomes" id="UP000272481"/>
    </source>
</evidence>
<feature type="transmembrane region" description="Helical" evidence="1">
    <location>
        <begin position="82"/>
        <end position="104"/>
    </location>
</feature>
<keyword evidence="4" id="KW-1185">Reference proteome</keyword>
<dbReference type="SUPFAM" id="SSF81324">
    <property type="entry name" value="Voltage-gated potassium channels"/>
    <property type="match status" value="1"/>
</dbReference>
<dbReference type="EMBL" id="RWGW01000010">
    <property type="protein sequence ID" value="RSK32697.1"/>
    <property type="molecule type" value="Genomic_DNA"/>
</dbReference>
<keyword evidence="3" id="KW-0406">Ion transport</keyword>
<keyword evidence="1" id="KW-0812">Transmembrane</keyword>
<feature type="transmembrane region" description="Helical" evidence="1">
    <location>
        <begin position="23"/>
        <end position="42"/>
    </location>
</feature>
<organism evidence="3 4">
    <name type="scientific">Bhargavaea beijingensis</name>
    <dbReference type="NCBI Taxonomy" id="426756"/>
    <lineage>
        <taxon>Bacteria</taxon>
        <taxon>Bacillati</taxon>
        <taxon>Bacillota</taxon>
        <taxon>Bacilli</taxon>
        <taxon>Bacillales</taxon>
        <taxon>Caryophanaceae</taxon>
        <taxon>Bhargavaea</taxon>
    </lineage>
</organism>
<keyword evidence="3" id="KW-0407">Ion channel</keyword>
<feature type="domain" description="Potassium channel" evidence="2">
    <location>
        <begin position="30"/>
        <end position="103"/>
    </location>
</feature>
<comment type="caution">
    <text evidence="3">The sequence shown here is derived from an EMBL/GenBank/DDBJ whole genome shotgun (WGS) entry which is preliminary data.</text>
</comment>
<name>A0ABX9ZDK5_9BACL</name>
<dbReference type="RefSeq" id="WP_092095832.1">
    <property type="nucleotide sequence ID" value="NZ_FNAR01000005.1"/>
</dbReference>
<protein>
    <submittedName>
        <fullName evidence="3">Two pore domain potassium channel family protein</fullName>
    </submittedName>
</protein>
<evidence type="ECO:0000256" key="1">
    <source>
        <dbReference type="SAM" id="Phobius"/>
    </source>
</evidence>
<evidence type="ECO:0000313" key="3">
    <source>
        <dbReference type="EMBL" id="RSK32697.1"/>
    </source>
</evidence>
<dbReference type="Pfam" id="PF07885">
    <property type="entry name" value="Ion_trans_2"/>
    <property type="match status" value="1"/>
</dbReference>
<accession>A0ABX9ZDK5</accession>
<dbReference type="Gene3D" id="1.10.287.70">
    <property type="match status" value="1"/>
</dbReference>
<keyword evidence="1" id="KW-0472">Membrane</keyword>
<sequence>MISLLLTMKRLLGAILKNMKDPVFKSLVTTLTLILLSGTLFYRGIEGWSWLDSFYFAVISLMPTSASTGLVPSMTISKVFTMIYLVVGIGVMVGALAMIGKSVLKFDDKEMKRSKKKPNN</sequence>
<keyword evidence="3" id="KW-0813">Transport</keyword>